<sequence length="776" mass="84080">MDRILRAWDASHRSSTTSSAGSRTSRTPTDIAQLLRSRATATSSPYTSDDKIVLDIGSMYTKVGFAGEHSPRFLIPNRARGGGPVGSAPPAASHVHAAASGVSVAGSSSTEGVYPVQFWDAGFFEIQHAGRLEFYLSDHLTDVFFRFLLTDPKGKTLIVCEAPFMPVLLKQTIAKVLFERFRIATLHFAPADLMTVLTTGQAAGLVVECGHLETTVTPVVDYRVMHTLIDSIPLAGQAVIDNLQDLLTKFGSLLTPLDGLREDPKAAGVVSLTRPIPTSSASIASTSPLYRVPALSALTRFWLKWSNWALGLASRFAGPDTLALAAGVGHGHTLIPWSDKIVDYLLTTDFLEDIKCRALFIGDVPVPSEFVTVTEPTEEELASADTPPTPTSQSAPSARSASPAPSSSRHLQRQSSMYVAPQLASSTSAIPRGSPQLRTATLGRPDRVDRGRTNSPHRPPAGRSTSVPNMHSGGYFDTPSMPVPAIPAQYSASASTTPASELVPPPPASGMPPSSDDPHLLRQYRIFKSTASTVYYPLGERGIWIANNRNMKLILPGWVRERAAEVLFDGTAESDARTVATIVLDVLAKCPRDVRGLVARNIVLSGGTVLLPGFERRFRAQIFHLLEQDRLRKKKINRTKRPMVARPAATPSPDAGSSDDGYSEDDDDLDPPFAQSSPTSATRQQRPPPPPQKRRAPVDEIENPRWPSLHGIEKILHVVTPGHGQFQCGPWVGASLAASLKILGQSGPTEITAQRYEYWKRNEDESWLVKDWAFTA</sequence>
<dbReference type="PANTHER" id="PTHR11937">
    <property type="entry name" value="ACTIN"/>
    <property type="match status" value="1"/>
</dbReference>
<gene>
    <name evidence="3" type="ORF">AMAG_14767</name>
</gene>
<feature type="compositionally biased region" description="Acidic residues" evidence="2">
    <location>
        <begin position="661"/>
        <end position="670"/>
    </location>
</feature>
<evidence type="ECO:0000313" key="3">
    <source>
        <dbReference type="EMBL" id="KNE69919.1"/>
    </source>
</evidence>
<feature type="compositionally biased region" description="Low complexity" evidence="2">
    <location>
        <begin position="13"/>
        <end position="29"/>
    </location>
</feature>
<evidence type="ECO:0000256" key="1">
    <source>
        <dbReference type="RuleBase" id="RU000487"/>
    </source>
</evidence>
<feature type="region of interest" description="Disordered" evidence="2">
    <location>
        <begin position="375"/>
        <end position="473"/>
    </location>
</feature>
<evidence type="ECO:0000313" key="4">
    <source>
        <dbReference type="Proteomes" id="UP000054350"/>
    </source>
</evidence>
<protein>
    <submittedName>
        <fullName evidence="3">Uncharacterized protein</fullName>
    </submittedName>
</protein>
<dbReference type="VEuPathDB" id="FungiDB:AMAG_14767"/>
<feature type="region of interest" description="Disordered" evidence="2">
    <location>
        <begin position="490"/>
        <end position="515"/>
    </location>
</feature>
<evidence type="ECO:0000256" key="2">
    <source>
        <dbReference type="SAM" id="MobiDB-lite"/>
    </source>
</evidence>
<feature type="compositionally biased region" description="Polar residues" evidence="2">
    <location>
        <begin position="413"/>
        <end position="429"/>
    </location>
</feature>
<dbReference type="Proteomes" id="UP000054350">
    <property type="component" value="Unassembled WGS sequence"/>
</dbReference>
<dbReference type="OrthoDB" id="337660at2759"/>
<feature type="region of interest" description="Disordered" evidence="2">
    <location>
        <begin position="634"/>
        <end position="704"/>
    </location>
</feature>
<dbReference type="SUPFAM" id="SSF53067">
    <property type="entry name" value="Actin-like ATPase domain"/>
    <property type="match status" value="2"/>
</dbReference>
<dbReference type="SMART" id="SM00268">
    <property type="entry name" value="ACTIN"/>
    <property type="match status" value="1"/>
</dbReference>
<dbReference type="EMBL" id="GG745363">
    <property type="protein sequence ID" value="KNE69919.1"/>
    <property type="molecule type" value="Genomic_DNA"/>
</dbReference>
<comment type="similarity">
    <text evidence="1">Belongs to the actin family.</text>
</comment>
<dbReference type="Gene3D" id="3.90.640.10">
    <property type="entry name" value="Actin, Chain A, domain 4"/>
    <property type="match status" value="2"/>
</dbReference>
<name>A0A0L0T5S6_ALLM3</name>
<feature type="region of interest" description="Disordered" evidence="2">
    <location>
        <begin position="8"/>
        <end position="29"/>
    </location>
</feature>
<proteinExistence type="inferred from homology"/>
<dbReference type="eggNOG" id="KOG0676">
    <property type="taxonomic scope" value="Eukaryota"/>
</dbReference>
<keyword evidence="4" id="KW-1185">Reference proteome</keyword>
<feature type="compositionally biased region" description="Polar residues" evidence="2">
    <location>
        <begin position="490"/>
        <end position="499"/>
    </location>
</feature>
<dbReference type="InterPro" id="IPR043129">
    <property type="entry name" value="ATPase_NBD"/>
</dbReference>
<dbReference type="InterPro" id="IPR004000">
    <property type="entry name" value="Actin"/>
</dbReference>
<feature type="compositionally biased region" description="Basic residues" evidence="2">
    <location>
        <begin position="634"/>
        <end position="643"/>
    </location>
</feature>
<dbReference type="Gene3D" id="3.30.420.40">
    <property type="match status" value="3"/>
</dbReference>
<dbReference type="AlphaFoldDB" id="A0A0L0T5S6"/>
<dbReference type="STRING" id="578462.A0A0L0T5S6"/>
<dbReference type="Pfam" id="PF00022">
    <property type="entry name" value="Actin"/>
    <property type="match status" value="2"/>
</dbReference>
<feature type="compositionally biased region" description="Low complexity" evidence="2">
    <location>
        <begin position="383"/>
        <end position="408"/>
    </location>
</feature>
<accession>A0A0L0T5S6</accession>
<organism evidence="3 4">
    <name type="scientific">Allomyces macrogynus (strain ATCC 38327)</name>
    <name type="common">Allomyces javanicus var. macrogynus</name>
    <dbReference type="NCBI Taxonomy" id="578462"/>
    <lineage>
        <taxon>Eukaryota</taxon>
        <taxon>Fungi</taxon>
        <taxon>Fungi incertae sedis</taxon>
        <taxon>Blastocladiomycota</taxon>
        <taxon>Blastocladiomycetes</taxon>
        <taxon>Blastocladiales</taxon>
        <taxon>Blastocladiaceae</taxon>
        <taxon>Allomyces</taxon>
    </lineage>
</organism>
<reference evidence="4" key="2">
    <citation type="submission" date="2009-11" db="EMBL/GenBank/DDBJ databases">
        <title>The Genome Sequence of Allomyces macrogynus strain ATCC 38327.</title>
        <authorList>
            <consortium name="The Broad Institute Genome Sequencing Platform"/>
            <person name="Russ C."/>
            <person name="Cuomo C."/>
            <person name="Shea T."/>
            <person name="Young S.K."/>
            <person name="Zeng Q."/>
            <person name="Koehrsen M."/>
            <person name="Haas B."/>
            <person name="Borodovsky M."/>
            <person name="Guigo R."/>
            <person name="Alvarado L."/>
            <person name="Berlin A."/>
            <person name="Borenstein D."/>
            <person name="Chen Z."/>
            <person name="Engels R."/>
            <person name="Freedman E."/>
            <person name="Gellesch M."/>
            <person name="Goldberg J."/>
            <person name="Griggs A."/>
            <person name="Gujja S."/>
            <person name="Heiman D."/>
            <person name="Hepburn T."/>
            <person name="Howarth C."/>
            <person name="Jen D."/>
            <person name="Larson L."/>
            <person name="Lewis B."/>
            <person name="Mehta T."/>
            <person name="Park D."/>
            <person name="Pearson M."/>
            <person name="Roberts A."/>
            <person name="Saif S."/>
            <person name="Shenoy N."/>
            <person name="Sisk P."/>
            <person name="Stolte C."/>
            <person name="Sykes S."/>
            <person name="Walk T."/>
            <person name="White J."/>
            <person name="Yandava C."/>
            <person name="Burger G."/>
            <person name="Gray M.W."/>
            <person name="Holland P.W.H."/>
            <person name="King N."/>
            <person name="Lang F.B.F."/>
            <person name="Roger A.J."/>
            <person name="Ruiz-Trillo I."/>
            <person name="Lander E."/>
            <person name="Nusbaum C."/>
        </authorList>
    </citation>
    <scope>NUCLEOTIDE SEQUENCE [LARGE SCALE GENOMIC DNA]</scope>
    <source>
        <strain evidence="4">ATCC 38327</strain>
    </source>
</reference>
<reference evidence="3 4" key="1">
    <citation type="submission" date="2009-11" db="EMBL/GenBank/DDBJ databases">
        <title>Annotation of Allomyces macrogynus ATCC 38327.</title>
        <authorList>
            <consortium name="The Broad Institute Genome Sequencing Platform"/>
            <person name="Russ C."/>
            <person name="Cuomo C."/>
            <person name="Burger G."/>
            <person name="Gray M.W."/>
            <person name="Holland P.W.H."/>
            <person name="King N."/>
            <person name="Lang F.B.F."/>
            <person name="Roger A.J."/>
            <person name="Ruiz-Trillo I."/>
            <person name="Young S.K."/>
            <person name="Zeng Q."/>
            <person name="Gargeya S."/>
            <person name="Fitzgerald M."/>
            <person name="Haas B."/>
            <person name="Abouelleil A."/>
            <person name="Alvarado L."/>
            <person name="Arachchi H.M."/>
            <person name="Berlin A."/>
            <person name="Chapman S.B."/>
            <person name="Gearin G."/>
            <person name="Goldberg J."/>
            <person name="Griggs A."/>
            <person name="Gujja S."/>
            <person name="Hansen M."/>
            <person name="Heiman D."/>
            <person name="Howarth C."/>
            <person name="Larimer J."/>
            <person name="Lui A."/>
            <person name="MacDonald P.J.P."/>
            <person name="McCowen C."/>
            <person name="Montmayeur A."/>
            <person name="Murphy C."/>
            <person name="Neiman D."/>
            <person name="Pearson M."/>
            <person name="Priest M."/>
            <person name="Roberts A."/>
            <person name="Saif S."/>
            <person name="Shea T."/>
            <person name="Sisk P."/>
            <person name="Stolte C."/>
            <person name="Sykes S."/>
            <person name="Wortman J."/>
            <person name="Nusbaum C."/>
            <person name="Birren B."/>
        </authorList>
    </citation>
    <scope>NUCLEOTIDE SEQUENCE [LARGE SCALE GENOMIC DNA]</scope>
    <source>
        <strain evidence="3 4">ATCC 38327</strain>
    </source>
</reference>